<name>A0A812WBP3_SYMPI</name>
<organism evidence="1 2">
    <name type="scientific">Symbiodinium pilosum</name>
    <name type="common">Dinoflagellate</name>
    <dbReference type="NCBI Taxonomy" id="2952"/>
    <lineage>
        <taxon>Eukaryota</taxon>
        <taxon>Sar</taxon>
        <taxon>Alveolata</taxon>
        <taxon>Dinophyceae</taxon>
        <taxon>Suessiales</taxon>
        <taxon>Symbiodiniaceae</taxon>
        <taxon>Symbiodinium</taxon>
    </lineage>
</organism>
<keyword evidence="2" id="KW-1185">Reference proteome</keyword>
<gene>
    <name evidence="1" type="ORF">SPIL2461_LOCUS18921</name>
</gene>
<dbReference type="AlphaFoldDB" id="A0A812WBP3"/>
<evidence type="ECO:0000313" key="2">
    <source>
        <dbReference type="Proteomes" id="UP000649617"/>
    </source>
</evidence>
<feature type="non-terminal residue" evidence="1">
    <location>
        <position position="1"/>
    </location>
</feature>
<dbReference type="EMBL" id="CAJNIZ010044158">
    <property type="protein sequence ID" value="CAE7680133.1"/>
    <property type="molecule type" value="Genomic_DNA"/>
</dbReference>
<evidence type="ECO:0000313" key="1">
    <source>
        <dbReference type="EMBL" id="CAE7680133.1"/>
    </source>
</evidence>
<dbReference type="Proteomes" id="UP000649617">
    <property type="component" value="Unassembled WGS sequence"/>
</dbReference>
<comment type="caution">
    <text evidence="1">The sequence shown here is derived from an EMBL/GenBank/DDBJ whole genome shotgun (WGS) entry which is preliminary data.</text>
</comment>
<protein>
    <submittedName>
        <fullName evidence="1">Uncharacterized protein</fullName>
    </submittedName>
</protein>
<sequence length="115" mass="13477">MVSGRSRKKKVPSPLVIRRRQMLLVHPQTRWLSFRISRPPGWRRAAAYCLQRGCPNCLDALENWLRSPPSGRRRDQIQEAPCFMPPSRKPLQLCRQCRSWMAWIFGAIPRSVPLQ</sequence>
<accession>A0A812WBP3</accession>
<reference evidence="1" key="1">
    <citation type="submission" date="2021-02" db="EMBL/GenBank/DDBJ databases">
        <authorList>
            <person name="Dougan E. K."/>
            <person name="Rhodes N."/>
            <person name="Thang M."/>
            <person name="Chan C."/>
        </authorList>
    </citation>
    <scope>NUCLEOTIDE SEQUENCE</scope>
</reference>
<proteinExistence type="predicted"/>